<dbReference type="OrthoDB" id="10365767at2759"/>
<feature type="compositionally biased region" description="Polar residues" evidence="1">
    <location>
        <begin position="167"/>
        <end position="183"/>
    </location>
</feature>
<dbReference type="AlphaFoldDB" id="A0A427XMT5"/>
<keyword evidence="3" id="KW-1185">Reference proteome</keyword>
<gene>
    <name evidence="2" type="ORF">EHS25_007238</name>
</gene>
<name>A0A427XMT5_9TREE</name>
<feature type="region of interest" description="Disordered" evidence="1">
    <location>
        <begin position="153"/>
        <end position="189"/>
    </location>
</feature>
<dbReference type="Proteomes" id="UP000279259">
    <property type="component" value="Unassembled WGS sequence"/>
</dbReference>
<accession>A0A427XMT5</accession>
<evidence type="ECO:0000256" key="1">
    <source>
        <dbReference type="SAM" id="MobiDB-lite"/>
    </source>
</evidence>
<evidence type="ECO:0000313" key="3">
    <source>
        <dbReference type="Proteomes" id="UP000279259"/>
    </source>
</evidence>
<evidence type="ECO:0000313" key="2">
    <source>
        <dbReference type="EMBL" id="RSH80133.1"/>
    </source>
</evidence>
<feature type="compositionally biased region" description="Low complexity" evidence="1">
    <location>
        <begin position="153"/>
        <end position="166"/>
    </location>
</feature>
<reference evidence="2 3" key="1">
    <citation type="submission" date="2018-11" db="EMBL/GenBank/DDBJ databases">
        <title>Genome sequence of Saitozyma podzolica DSM 27192.</title>
        <authorList>
            <person name="Aliyu H."/>
            <person name="Gorte O."/>
            <person name="Ochsenreither K."/>
        </authorList>
    </citation>
    <scope>NUCLEOTIDE SEQUENCE [LARGE SCALE GENOMIC DNA]</scope>
    <source>
        <strain evidence="2 3">DSM 27192</strain>
    </source>
</reference>
<sequence length="189" mass="20742">MSSSSATHSETQPRFVRSGELYFFPSFEDVYGTVNDIRTRDNTASAVYITCKLENPRSFVWVGKHDESDVVSSGSCYKLDVRGPPVFAIPRADQLGVGLQPTFTETSILEGLNSLDNHYLMPDSEASPEMTKLWENIKANQESVATRIKLMGAETTTNGQETNTNADENSTKAQSDVSETMSLAETLVG</sequence>
<comment type="caution">
    <text evidence="2">The sequence shown here is derived from an EMBL/GenBank/DDBJ whole genome shotgun (WGS) entry which is preliminary data.</text>
</comment>
<organism evidence="2 3">
    <name type="scientific">Saitozyma podzolica</name>
    <dbReference type="NCBI Taxonomy" id="1890683"/>
    <lineage>
        <taxon>Eukaryota</taxon>
        <taxon>Fungi</taxon>
        <taxon>Dikarya</taxon>
        <taxon>Basidiomycota</taxon>
        <taxon>Agaricomycotina</taxon>
        <taxon>Tremellomycetes</taxon>
        <taxon>Tremellales</taxon>
        <taxon>Trimorphomycetaceae</taxon>
        <taxon>Saitozyma</taxon>
    </lineage>
</organism>
<dbReference type="EMBL" id="RSCD01000036">
    <property type="protein sequence ID" value="RSH80133.1"/>
    <property type="molecule type" value="Genomic_DNA"/>
</dbReference>
<proteinExistence type="predicted"/>
<protein>
    <submittedName>
        <fullName evidence="2">Uncharacterized protein</fullName>
    </submittedName>
</protein>